<evidence type="ECO:0000313" key="7">
    <source>
        <dbReference type="EMBL" id="NML37267.1"/>
    </source>
</evidence>
<evidence type="ECO:0000256" key="4">
    <source>
        <dbReference type="ARBA" id="ARBA00023136"/>
    </source>
</evidence>
<feature type="transmembrane region" description="Helical" evidence="5">
    <location>
        <begin position="172"/>
        <end position="199"/>
    </location>
</feature>
<evidence type="ECO:0000256" key="2">
    <source>
        <dbReference type="ARBA" id="ARBA00022692"/>
    </source>
</evidence>
<feature type="transmembrane region" description="Helical" evidence="5">
    <location>
        <begin position="88"/>
        <end position="108"/>
    </location>
</feature>
<dbReference type="EMBL" id="JABBGC010000001">
    <property type="protein sequence ID" value="NML37267.1"/>
    <property type="molecule type" value="Genomic_DNA"/>
</dbReference>
<feature type="transmembrane region" description="Helical" evidence="5">
    <location>
        <begin position="62"/>
        <end position="81"/>
    </location>
</feature>
<feature type="transmembrane region" description="Helical" evidence="5">
    <location>
        <begin position="363"/>
        <end position="384"/>
    </location>
</feature>
<organism evidence="7 8">
    <name type="scientific">Chitinophaga fulva</name>
    <dbReference type="NCBI Taxonomy" id="2728842"/>
    <lineage>
        <taxon>Bacteria</taxon>
        <taxon>Pseudomonadati</taxon>
        <taxon>Bacteroidota</taxon>
        <taxon>Chitinophagia</taxon>
        <taxon>Chitinophagales</taxon>
        <taxon>Chitinophagaceae</taxon>
        <taxon>Chitinophaga</taxon>
    </lineage>
</organism>
<feature type="transmembrane region" description="Helical" evidence="5">
    <location>
        <begin position="211"/>
        <end position="230"/>
    </location>
</feature>
<keyword evidence="3 5" id="KW-1133">Transmembrane helix</keyword>
<feature type="transmembrane region" description="Helical" evidence="5">
    <location>
        <begin position="338"/>
        <end position="357"/>
    </location>
</feature>
<evidence type="ECO:0000313" key="8">
    <source>
        <dbReference type="Proteomes" id="UP000583266"/>
    </source>
</evidence>
<dbReference type="PANTHER" id="PTHR37422">
    <property type="entry name" value="TEICHURONIC ACID BIOSYNTHESIS PROTEIN TUAE"/>
    <property type="match status" value="1"/>
</dbReference>
<keyword evidence="4 5" id="KW-0472">Membrane</keyword>
<comment type="subcellular location">
    <subcellularLocation>
        <location evidence="1">Membrane</location>
        <topology evidence="1">Multi-pass membrane protein</topology>
    </subcellularLocation>
</comment>
<evidence type="ECO:0000256" key="3">
    <source>
        <dbReference type="ARBA" id="ARBA00022989"/>
    </source>
</evidence>
<dbReference type="PANTHER" id="PTHR37422:SF21">
    <property type="entry name" value="EXOQ-LIKE PROTEIN"/>
    <property type="match status" value="1"/>
</dbReference>
<feature type="transmembrane region" description="Helical" evidence="5">
    <location>
        <begin position="307"/>
        <end position="326"/>
    </location>
</feature>
<dbReference type="GO" id="GO:0016020">
    <property type="term" value="C:membrane"/>
    <property type="evidence" value="ECO:0007669"/>
    <property type="project" value="UniProtKB-SubCell"/>
</dbReference>
<evidence type="ECO:0000256" key="1">
    <source>
        <dbReference type="ARBA" id="ARBA00004141"/>
    </source>
</evidence>
<protein>
    <submittedName>
        <fullName evidence="7">O-antigen ligase family protein</fullName>
    </submittedName>
</protein>
<dbReference type="InterPro" id="IPR051533">
    <property type="entry name" value="WaaL-like"/>
</dbReference>
<dbReference type="Proteomes" id="UP000583266">
    <property type="component" value="Unassembled WGS sequence"/>
</dbReference>
<feature type="transmembrane region" description="Helical" evidence="5">
    <location>
        <begin position="12"/>
        <end position="29"/>
    </location>
</feature>
<gene>
    <name evidence="7" type="ORF">HHL17_08650</name>
</gene>
<dbReference type="GO" id="GO:0016874">
    <property type="term" value="F:ligase activity"/>
    <property type="evidence" value="ECO:0007669"/>
    <property type="project" value="UniProtKB-KW"/>
</dbReference>
<feature type="domain" description="O-antigen ligase-related" evidence="6">
    <location>
        <begin position="175"/>
        <end position="314"/>
    </location>
</feature>
<reference evidence="7 8" key="1">
    <citation type="submission" date="2020-04" db="EMBL/GenBank/DDBJ databases">
        <title>Chitinophaga sp. G-6-1-13 sp. nov., isolated from soil.</title>
        <authorList>
            <person name="Dahal R.H."/>
            <person name="Chaudhary D.K."/>
        </authorList>
    </citation>
    <scope>NUCLEOTIDE SEQUENCE [LARGE SCALE GENOMIC DNA]</scope>
    <source>
        <strain evidence="7 8">G-6-1-13</strain>
    </source>
</reference>
<sequence length="394" mass="45175">MNNNSPLTYYRWIFITAVIPYVIGMQSFIPAQIMGLNWGGFSWTIILLVGVIRISLHPGAVTMPVWVWLPWFIYITVQWFFDRSFYGLQATLQYMVFPVTGVAASTYIYTDEVLLKLKKWMSVFMLFIFLMMGLFVAKISASSMGSSTIMTLVIFGALLLSDFWVYRNRKSAWLFSVILLFPLLTVSRMGILMMLVIAAFHFANRTAANRLLIGMVALCTGLMVFFSASFQKKTFFSGKGDLEQLSADNGNFNTNGRSKIWSLAEKGISDHPWWGSGSRADLWMLMDNNYKLKELHNDYIAVLYNSGRVGLCCLLFGFLMQFWLLYRCRQDVTDAYTAVIYYAALTVFLSWIGFMFTDNALKYATYFGNFHFCLIGIAFARLSYQRDHLKTVLV</sequence>
<evidence type="ECO:0000259" key="6">
    <source>
        <dbReference type="Pfam" id="PF04932"/>
    </source>
</evidence>
<proteinExistence type="predicted"/>
<keyword evidence="2 5" id="KW-0812">Transmembrane</keyword>
<feature type="transmembrane region" description="Helical" evidence="5">
    <location>
        <begin position="36"/>
        <end position="56"/>
    </location>
</feature>
<dbReference type="RefSeq" id="WP_169224337.1">
    <property type="nucleotide sequence ID" value="NZ_JABBGC010000001.1"/>
</dbReference>
<feature type="transmembrane region" description="Helical" evidence="5">
    <location>
        <begin position="149"/>
        <end position="166"/>
    </location>
</feature>
<keyword evidence="7" id="KW-0436">Ligase</keyword>
<dbReference type="AlphaFoldDB" id="A0A848GHH3"/>
<comment type="caution">
    <text evidence="7">The sequence shown here is derived from an EMBL/GenBank/DDBJ whole genome shotgun (WGS) entry which is preliminary data.</text>
</comment>
<name>A0A848GHH3_9BACT</name>
<dbReference type="Pfam" id="PF04932">
    <property type="entry name" value="Wzy_C"/>
    <property type="match status" value="1"/>
</dbReference>
<evidence type="ECO:0000256" key="5">
    <source>
        <dbReference type="SAM" id="Phobius"/>
    </source>
</evidence>
<feature type="transmembrane region" description="Helical" evidence="5">
    <location>
        <begin position="120"/>
        <end position="137"/>
    </location>
</feature>
<keyword evidence="8" id="KW-1185">Reference proteome</keyword>
<dbReference type="InterPro" id="IPR007016">
    <property type="entry name" value="O-antigen_ligase-rel_domated"/>
</dbReference>
<accession>A0A848GHH3</accession>